<evidence type="ECO:0000256" key="1">
    <source>
        <dbReference type="ARBA" id="ARBA00023002"/>
    </source>
</evidence>
<dbReference type="InterPro" id="IPR006140">
    <property type="entry name" value="D-isomer_DH_NAD-bd"/>
</dbReference>
<dbReference type="GO" id="GO:0051287">
    <property type="term" value="F:NAD binding"/>
    <property type="evidence" value="ECO:0007669"/>
    <property type="project" value="InterPro"/>
</dbReference>
<dbReference type="EMBL" id="CP009245">
    <property type="protein sequence ID" value="APT85217.1"/>
    <property type="molecule type" value="Genomic_DNA"/>
</dbReference>
<sequence>MRIYIGPGEYPQCATALREAGADIVDTMEQAEGFLFTQTPTDPFPELTDNITWVQFPMAGINSFLDQGIITPGRRYSNASGVYGEQVAEAALAMILGLYHQHPTVTRADSWSVRPELDTNTRWLRGRTVFIIGYGGIGRDLERYLEPFNVNLIRMRSQGIDGGYDTLHDALAAADIVVLACPLTEKTNKLMGAEEFAAMKNDALLINVARGEVVDTDALVNALDNGEIAGAGIDVTDPEPLPDGHALWGRNNVIITPHTANTYASMDALLAPVVAENYTRLINGEKMLTEVDPDRGY</sequence>
<evidence type="ECO:0000313" key="5">
    <source>
        <dbReference type="Proteomes" id="UP000185478"/>
    </source>
</evidence>
<keyword evidence="5" id="KW-1185">Reference proteome</keyword>
<dbReference type="PANTHER" id="PTHR43333">
    <property type="entry name" value="2-HACID_DH_C DOMAIN-CONTAINING PROTEIN"/>
    <property type="match status" value="1"/>
</dbReference>
<dbReference type="Proteomes" id="UP000185478">
    <property type="component" value="Chromosome"/>
</dbReference>
<organism evidence="4 5">
    <name type="scientific">Corynebacterium aquilae DSM 44791</name>
    <dbReference type="NCBI Taxonomy" id="1431546"/>
    <lineage>
        <taxon>Bacteria</taxon>
        <taxon>Bacillati</taxon>
        <taxon>Actinomycetota</taxon>
        <taxon>Actinomycetes</taxon>
        <taxon>Mycobacteriales</taxon>
        <taxon>Corynebacteriaceae</taxon>
        <taxon>Corynebacterium</taxon>
    </lineage>
</organism>
<dbReference type="PANTHER" id="PTHR43333:SF1">
    <property type="entry name" value="D-ISOMER SPECIFIC 2-HYDROXYACID DEHYDROGENASE NAD-BINDING DOMAIN-CONTAINING PROTEIN"/>
    <property type="match status" value="1"/>
</dbReference>
<dbReference type="InterPro" id="IPR036291">
    <property type="entry name" value="NAD(P)-bd_dom_sf"/>
</dbReference>
<protein>
    <submittedName>
        <fullName evidence="4">Dihydrofolate reductase</fullName>
    </submittedName>
</protein>
<keyword evidence="2" id="KW-0520">NAD</keyword>
<evidence type="ECO:0000259" key="3">
    <source>
        <dbReference type="Pfam" id="PF02826"/>
    </source>
</evidence>
<feature type="domain" description="D-isomer specific 2-hydroxyacid dehydrogenase NAD-binding" evidence="3">
    <location>
        <begin position="100"/>
        <end position="260"/>
    </location>
</feature>
<dbReference type="InterPro" id="IPR029753">
    <property type="entry name" value="D-isomer_DH_CS"/>
</dbReference>
<dbReference type="Pfam" id="PF02826">
    <property type="entry name" value="2-Hacid_dh_C"/>
    <property type="match status" value="1"/>
</dbReference>
<dbReference type="PROSITE" id="PS00671">
    <property type="entry name" value="D_2_HYDROXYACID_DH_3"/>
    <property type="match status" value="1"/>
</dbReference>
<dbReference type="KEGG" id="caqu:CAQU_09190"/>
<reference evidence="4 5" key="1">
    <citation type="submission" date="2014-08" db="EMBL/GenBank/DDBJ databases">
        <title>Complete genome sequence of Corynebacterium aquilae S-613T(T) (=DSM 44791(T)), isolated from the choana of a healthy golden eagle.</title>
        <authorList>
            <person name="Ruckert C."/>
            <person name="Albersmeier A."/>
            <person name="Winkler A."/>
            <person name="Kalinowski J."/>
        </authorList>
    </citation>
    <scope>NUCLEOTIDE SEQUENCE [LARGE SCALE GENOMIC DNA]</scope>
    <source>
        <strain evidence="4 5">S-613</strain>
    </source>
</reference>
<name>A0A1L7CH87_9CORY</name>
<evidence type="ECO:0000256" key="2">
    <source>
        <dbReference type="ARBA" id="ARBA00023027"/>
    </source>
</evidence>
<gene>
    <name evidence="4" type="ORF">CAQU_09190</name>
</gene>
<keyword evidence="1" id="KW-0560">Oxidoreductase</keyword>
<dbReference type="Gene3D" id="3.40.50.720">
    <property type="entry name" value="NAD(P)-binding Rossmann-like Domain"/>
    <property type="match status" value="2"/>
</dbReference>
<dbReference type="CDD" id="cd12159">
    <property type="entry name" value="2-Hacid_dh_2"/>
    <property type="match status" value="1"/>
</dbReference>
<accession>A0A1L7CH87</accession>
<dbReference type="OrthoDB" id="4324715at2"/>
<proteinExistence type="predicted"/>
<dbReference type="GO" id="GO:0016616">
    <property type="term" value="F:oxidoreductase activity, acting on the CH-OH group of donors, NAD or NADP as acceptor"/>
    <property type="evidence" value="ECO:0007669"/>
    <property type="project" value="UniProtKB-ARBA"/>
</dbReference>
<dbReference type="STRING" id="1431546.CAQU_09190"/>
<dbReference type="AlphaFoldDB" id="A0A1L7CH87"/>
<dbReference type="SUPFAM" id="SSF51735">
    <property type="entry name" value="NAD(P)-binding Rossmann-fold domains"/>
    <property type="match status" value="1"/>
</dbReference>
<evidence type="ECO:0000313" key="4">
    <source>
        <dbReference type="EMBL" id="APT85217.1"/>
    </source>
</evidence>